<dbReference type="PANTHER" id="PTHR30572">
    <property type="entry name" value="MEMBRANE COMPONENT OF TRANSPORTER-RELATED"/>
    <property type="match status" value="1"/>
</dbReference>
<name>A0ABR7WPP5_9SPHI</name>
<evidence type="ECO:0000256" key="3">
    <source>
        <dbReference type="ARBA" id="ARBA00022692"/>
    </source>
</evidence>
<feature type="transmembrane region" description="Helical" evidence="6">
    <location>
        <begin position="737"/>
        <end position="755"/>
    </location>
</feature>
<keyword evidence="10" id="KW-1185">Reference proteome</keyword>
<dbReference type="InterPro" id="IPR003838">
    <property type="entry name" value="ABC3_permease_C"/>
</dbReference>
<dbReference type="InterPro" id="IPR025857">
    <property type="entry name" value="MacB_PCD"/>
</dbReference>
<protein>
    <submittedName>
        <fullName evidence="9">ABC transporter permease</fullName>
    </submittedName>
</protein>
<feature type="transmembrane region" description="Helical" evidence="6">
    <location>
        <begin position="21"/>
        <end position="43"/>
    </location>
</feature>
<dbReference type="PROSITE" id="PS51257">
    <property type="entry name" value="PROKAR_LIPOPROTEIN"/>
    <property type="match status" value="1"/>
</dbReference>
<evidence type="ECO:0000256" key="4">
    <source>
        <dbReference type="ARBA" id="ARBA00022989"/>
    </source>
</evidence>
<keyword evidence="2" id="KW-1003">Cell membrane</keyword>
<dbReference type="RefSeq" id="WP_191188945.1">
    <property type="nucleotide sequence ID" value="NZ_JACWMY010000005.1"/>
</dbReference>
<evidence type="ECO:0000259" key="8">
    <source>
        <dbReference type="Pfam" id="PF12704"/>
    </source>
</evidence>
<sequence length="808" mass="88878">MFKNYFKIAWRNILRHKGYSIINISGLSVGIAACLLIFVILQFELSFNTSFTNYKSLYHVVTQQMGEDGTTYNPGVSVPGLDALRIDFPQVKFAAINSSYGSQLTVPGNDPTNAVNDKKFSEPMGVFFMEPQFFDIFHSEWLAGDKSALKQPNMVVIDKSTAIKYFGDWKQAMGKTLKMDNVLTLRVAGIIGDAPANSDFPLKVMVSYITWKQHPKDYNYSNEWGSLSSNHQIFAELPAGFTAANMDAQLVPFTRKYSEDKTKVTRAHFLQPLKDMHFDTRFGNTIGDHSTSMATIRILALIAALIIVMASINFINLSTAQSVSRSKEVGIRKVLGSTRKQLISQVLGETTLIVVFSVVIATVIALFSLPYLKNIASVPDGIGLFNVGTVSSLLLTTLTVILLSGIYPALIVSGFKPILAIKNKITAASVGGIPLRRALVVGQFVIAQLLIIGTLVAVKQMNFVNEADLGFNKSAVLILPGYTDSISLSKIETFKQQLLANPRVKSISFASDAPSSDNNWGSNFYYNNDPKGATFATFLKFGDADYFKTFGFKFAAGKGYDPADTTRQVVVNETLIHKLGVKRAEDAIGKTLKMGGAKSWATITGVVKDFKTNSLRDAVKPITIAPRKQFESLAAVKIETGNLSNTVTTIKALWEKTYPEYAYNGYFLDDNIAKFYEQENKLALVYKIFAGIAIFISCLGLYGLVSYMAVQRTKEVGVRKVLGASVANIVFMFSKEFLLLIAIAFVIAMPLAWYLMSQWLQNFAYRIPLTAGVFILAIVGSMGIAWLTVSYKAVKAALVNPVKSLKSE</sequence>
<keyword evidence="4 6" id="KW-1133">Transmembrane helix</keyword>
<dbReference type="Pfam" id="PF12704">
    <property type="entry name" value="MacB_PCD"/>
    <property type="match status" value="2"/>
</dbReference>
<evidence type="ECO:0000256" key="5">
    <source>
        <dbReference type="ARBA" id="ARBA00023136"/>
    </source>
</evidence>
<feature type="transmembrane region" description="Helical" evidence="6">
    <location>
        <begin position="392"/>
        <end position="415"/>
    </location>
</feature>
<evidence type="ECO:0000256" key="1">
    <source>
        <dbReference type="ARBA" id="ARBA00004651"/>
    </source>
</evidence>
<gene>
    <name evidence="9" type="ORF">IDJ77_10675</name>
</gene>
<feature type="domain" description="ABC3 transporter permease C-terminal" evidence="7">
    <location>
        <begin position="688"/>
        <end position="796"/>
    </location>
</feature>
<feature type="domain" description="MacB-like periplasmic core" evidence="8">
    <location>
        <begin position="453"/>
        <end position="627"/>
    </location>
</feature>
<feature type="domain" description="MacB-like periplasmic core" evidence="8">
    <location>
        <begin position="20"/>
        <end position="250"/>
    </location>
</feature>
<evidence type="ECO:0000256" key="2">
    <source>
        <dbReference type="ARBA" id="ARBA00022475"/>
    </source>
</evidence>
<evidence type="ECO:0000313" key="10">
    <source>
        <dbReference type="Proteomes" id="UP000606600"/>
    </source>
</evidence>
<comment type="subcellular location">
    <subcellularLocation>
        <location evidence="1">Cell membrane</location>
        <topology evidence="1">Multi-pass membrane protein</topology>
    </subcellularLocation>
</comment>
<evidence type="ECO:0000256" key="6">
    <source>
        <dbReference type="SAM" id="Phobius"/>
    </source>
</evidence>
<reference evidence="9 10" key="1">
    <citation type="submission" date="2020-09" db="EMBL/GenBank/DDBJ databases">
        <title>Novel species of Mucilaginibacter isolated from a glacier on the Tibetan Plateau.</title>
        <authorList>
            <person name="Liu Q."/>
            <person name="Xin Y.-H."/>
        </authorList>
    </citation>
    <scope>NUCLEOTIDE SEQUENCE [LARGE SCALE GENOMIC DNA]</scope>
    <source>
        <strain evidence="9 10">ZT4R22</strain>
    </source>
</reference>
<evidence type="ECO:0000313" key="9">
    <source>
        <dbReference type="EMBL" id="MBD1364272.1"/>
    </source>
</evidence>
<dbReference type="EMBL" id="JACWMY010000005">
    <property type="protein sequence ID" value="MBD1364272.1"/>
    <property type="molecule type" value="Genomic_DNA"/>
</dbReference>
<feature type="transmembrane region" description="Helical" evidence="6">
    <location>
        <begin position="435"/>
        <end position="458"/>
    </location>
</feature>
<accession>A0ABR7WPP5</accession>
<dbReference type="PANTHER" id="PTHR30572:SF18">
    <property type="entry name" value="ABC-TYPE MACROLIDE FAMILY EXPORT SYSTEM PERMEASE COMPONENT 2"/>
    <property type="match status" value="1"/>
</dbReference>
<keyword evidence="5 6" id="KW-0472">Membrane</keyword>
<proteinExistence type="predicted"/>
<feature type="domain" description="ABC3 transporter permease C-terminal" evidence="7">
    <location>
        <begin position="301"/>
        <end position="414"/>
    </location>
</feature>
<organism evidence="9 10">
    <name type="scientific">Mucilaginibacter pankratovii</name>
    <dbReference type="NCBI Taxonomy" id="2772110"/>
    <lineage>
        <taxon>Bacteria</taxon>
        <taxon>Pseudomonadati</taxon>
        <taxon>Bacteroidota</taxon>
        <taxon>Sphingobacteriia</taxon>
        <taxon>Sphingobacteriales</taxon>
        <taxon>Sphingobacteriaceae</taxon>
        <taxon>Mucilaginibacter</taxon>
    </lineage>
</organism>
<feature type="transmembrane region" description="Helical" evidence="6">
    <location>
        <begin position="767"/>
        <end position="789"/>
    </location>
</feature>
<dbReference type="InterPro" id="IPR050250">
    <property type="entry name" value="Macrolide_Exporter_MacB"/>
</dbReference>
<feature type="transmembrane region" description="Helical" evidence="6">
    <location>
        <begin position="684"/>
        <end position="710"/>
    </location>
</feature>
<feature type="transmembrane region" description="Helical" evidence="6">
    <location>
        <begin position="298"/>
        <end position="317"/>
    </location>
</feature>
<dbReference type="Pfam" id="PF02687">
    <property type="entry name" value="FtsX"/>
    <property type="match status" value="2"/>
</dbReference>
<dbReference type="Proteomes" id="UP000606600">
    <property type="component" value="Unassembled WGS sequence"/>
</dbReference>
<feature type="transmembrane region" description="Helical" evidence="6">
    <location>
        <begin position="346"/>
        <end position="372"/>
    </location>
</feature>
<evidence type="ECO:0000259" key="7">
    <source>
        <dbReference type="Pfam" id="PF02687"/>
    </source>
</evidence>
<comment type="caution">
    <text evidence="9">The sequence shown here is derived from an EMBL/GenBank/DDBJ whole genome shotgun (WGS) entry which is preliminary data.</text>
</comment>
<keyword evidence="3 6" id="KW-0812">Transmembrane</keyword>